<proteinExistence type="predicted"/>
<keyword evidence="3" id="KW-1185">Reference proteome</keyword>
<organism evidence="2 3">
    <name type="scientific">Colletotrichum zoysiae</name>
    <dbReference type="NCBI Taxonomy" id="1216348"/>
    <lineage>
        <taxon>Eukaryota</taxon>
        <taxon>Fungi</taxon>
        <taxon>Dikarya</taxon>
        <taxon>Ascomycota</taxon>
        <taxon>Pezizomycotina</taxon>
        <taxon>Sordariomycetes</taxon>
        <taxon>Hypocreomycetidae</taxon>
        <taxon>Glomerellales</taxon>
        <taxon>Glomerellaceae</taxon>
        <taxon>Colletotrichum</taxon>
        <taxon>Colletotrichum graminicola species complex</taxon>
    </lineage>
</organism>
<dbReference type="Proteomes" id="UP001232148">
    <property type="component" value="Unassembled WGS sequence"/>
</dbReference>
<feature type="chain" id="PRO_5042171118" evidence="1">
    <location>
        <begin position="23"/>
        <end position="155"/>
    </location>
</feature>
<evidence type="ECO:0000313" key="2">
    <source>
        <dbReference type="EMBL" id="KAK2033142.1"/>
    </source>
</evidence>
<feature type="signal peptide" evidence="1">
    <location>
        <begin position="1"/>
        <end position="22"/>
    </location>
</feature>
<dbReference type="PROSITE" id="PS51257">
    <property type="entry name" value="PROKAR_LIPOPROTEIN"/>
    <property type="match status" value="1"/>
</dbReference>
<accession>A0AAD9HRW0</accession>
<evidence type="ECO:0000256" key="1">
    <source>
        <dbReference type="SAM" id="SignalP"/>
    </source>
</evidence>
<dbReference type="AlphaFoldDB" id="A0AAD9HRW0"/>
<name>A0AAD9HRW0_9PEZI</name>
<protein>
    <submittedName>
        <fullName evidence="2">Uncharacterized protein</fullName>
    </submittedName>
</protein>
<comment type="caution">
    <text evidence="2">The sequence shown here is derived from an EMBL/GenBank/DDBJ whole genome shotgun (WGS) entry which is preliminary data.</text>
</comment>
<keyword evidence="1" id="KW-0732">Signal</keyword>
<gene>
    <name evidence="2" type="ORF">LX32DRAFT_690331</name>
</gene>
<reference evidence="2" key="1">
    <citation type="submission" date="2021-06" db="EMBL/GenBank/DDBJ databases">
        <title>Comparative genomics, transcriptomics and evolutionary studies reveal genomic signatures of adaptation to plant cell wall in hemibiotrophic fungi.</title>
        <authorList>
            <consortium name="DOE Joint Genome Institute"/>
            <person name="Baroncelli R."/>
            <person name="Diaz J.F."/>
            <person name="Benocci T."/>
            <person name="Peng M."/>
            <person name="Battaglia E."/>
            <person name="Haridas S."/>
            <person name="Andreopoulos W."/>
            <person name="Labutti K."/>
            <person name="Pangilinan J."/>
            <person name="Floch G.L."/>
            <person name="Makela M.R."/>
            <person name="Henrissat B."/>
            <person name="Grigoriev I.V."/>
            <person name="Crouch J.A."/>
            <person name="De Vries R.P."/>
            <person name="Sukno S.A."/>
            <person name="Thon M.R."/>
        </authorList>
    </citation>
    <scope>NUCLEOTIDE SEQUENCE</scope>
    <source>
        <strain evidence="2">MAFF235873</strain>
    </source>
</reference>
<sequence length="155" mass="17082">MRFTLPTVALVAVACMPRQSFEAEAGCDEAIHSPVWEDRRDVSGSKTGVRCKGSGCAPQPPANDIDELEMHFSNSPLYHWIDGNAYGNCIVFPNGDYNCPLAGLRIEGRRKFRCLTKYTANDLRANTRLPDVSTTLLDFVEANIKRDLTAGPFTG</sequence>
<evidence type="ECO:0000313" key="3">
    <source>
        <dbReference type="Proteomes" id="UP001232148"/>
    </source>
</evidence>
<dbReference type="EMBL" id="MU842824">
    <property type="protein sequence ID" value="KAK2033142.1"/>
    <property type="molecule type" value="Genomic_DNA"/>
</dbReference>